<evidence type="ECO:0000259" key="1">
    <source>
        <dbReference type="Pfam" id="PF14111"/>
    </source>
</evidence>
<comment type="caution">
    <text evidence="2">The sequence shown here is derived from an EMBL/GenBank/DDBJ whole genome shotgun (WGS) entry which is preliminary data.</text>
</comment>
<accession>A0ABR0NIL2</accession>
<feature type="domain" description="DUF4283" evidence="1">
    <location>
        <begin position="73"/>
        <end position="128"/>
    </location>
</feature>
<dbReference type="Pfam" id="PF14111">
    <property type="entry name" value="DUF4283"/>
    <property type="match status" value="1"/>
</dbReference>
<dbReference type="Proteomes" id="UP001358586">
    <property type="component" value="Chromosome 10"/>
</dbReference>
<proteinExistence type="predicted"/>
<protein>
    <recommendedName>
        <fullName evidence="1">DUF4283 domain-containing protein</fullName>
    </recommendedName>
</protein>
<dbReference type="EMBL" id="JARKNE010000010">
    <property type="protein sequence ID" value="KAK5794522.1"/>
    <property type="molecule type" value="Genomic_DNA"/>
</dbReference>
<evidence type="ECO:0000313" key="3">
    <source>
        <dbReference type="Proteomes" id="UP001358586"/>
    </source>
</evidence>
<keyword evidence="3" id="KW-1185">Reference proteome</keyword>
<dbReference type="InterPro" id="IPR025558">
    <property type="entry name" value="DUF4283"/>
</dbReference>
<reference evidence="2 3" key="1">
    <citation type="submission" date="2023-03" db="EMBL/GenBank/DDBJ databases">
        <title>WGS of Gossypium arboreum.</title>
        <authorList>
            <person name="Yu D."/>
        </authorList>
    </citation>
    <scope>NUCLEOTIDE SEQUENCE [LARGE SCALE GENOMIC DNA]</scope>
    <source>
        <tissue evidence="2">Leaf</tissue>
    </source>
</reference>
<name>A0ABR0NIL2_GOSAR</name>
<gene>
    <name evidence="2" type="ORF">PVK06_035753</name>
</gene>
<organism evidence="2 3">
    <name type="scientific">Gossypium arboreum</name>
    <name type="common">Tree cotton</name>
    <name type="synonym">Gossypium nanking</name>
    <dbReference type="NCBI Taxonomy" id="29729"/>
    <lineage>
        <taxon>Eukaryota</taxon>
        <taxon>Viridiplantae</taxon>
        <taxon>Streptophyta</taxon>
        <taxon>Embryophyta</taxon>
        <taxon>Tracheophyta</taxon>
        <taxon>Spermatophyta</taxon>
        <taxon>Magnoliopsida</taxon>
        <taxon>eudicotyledons</taxon>
        <taxon>Gunneridae</taxon>
        <taxon>Pentapetalae</taxon>
        <taxon>rosids</taxon>
        <taxon>malvids</taxon>
        <taxon>Malvales</taxon>
        <taxon>Malvaceae</taxon>
        <taxon>Malvoideae</taxon>
        <taxon>Gossypium</taxon>
    </lineage>
</organism>
<evidence type="ECO:0000313" key="2">
    <source>
        <dbReference type="EMBL" id="KAK5794522.1"/>
    </source>
</evidence>
<sequence length="129" mass="14816">MSMDLELPPMISWKEKLLGVGSVDSIKDHLATGDGKDRDLVLLEGDVIRPTINGIPRIDFSDKIKQILYKEIETIVVSKLLGQSIGYNALHNRISSFWKLSKPFQLMDFENSYYLVKFQCFDDYEKVLT</sequence>